<dbReference type="STRING" id="3068.D8TXP2"/>
<dbReference type="OrthoDB" id="4211at2759"/>
<dbReference type="KEGG" id="vcn:VOLCADRAFT_104996"/>
<protein>
    <submittedName>
        <fullName evidence="2">Uncharacterized protein</fullName>
    </submittedName>
</protein>
<evidence type="ECO:0000313" key="2">
    <source>
        <dbReference type="EMBL" id="EFJ47675.1"/>
    </source>
</evidence>
<evidence type="ECO:0000256" key="1">
    <source>
        <dbReference type="SAM" id="MobiDB-lite"/>
    </source>
</evidence>
<dbReference type="AlphaFoldDB" id="D8TXP2"/>
<dbReference type="EMBL" id="GL378343">
    <property type="protein sequence ID" value="EFJ47675.1"/>
    <property type="molecule type" value="Genomic_DNA"/>
</dbReference>
<evidence type="ECO:0000313" key="3">
    <source>
        <dbReference type="Proteomes" id="UP000001058"/>
    </source>
</evidence>
<reference evidence="2 3" key="1">
    <citation type="journal article" date="2010" name="Science">
        <title>Genomic analysis of organismal complexity in the multicellular green alga Volvox carteri.</title>
        <authorList>
            <person name="Prochnik S.E."/>
            <person name="Umen J."/>
            <person name="Nedelcu A.M."/>
            <person name="Hallmann A."/>
            <person name="Miller S.M."/>
            <person name="Nishii I."/>
            <person name="Ferris P."/>
            <person name="Kuo A."/>
            <person name="Mitros T."/>
            <person name="Fritz-Laylin L.K."/>
            <person name="Hellsten U."/>
            <person name="Chapman J."/>
            <person name="Simakov O."/>
            <person name="Rensing S.A."/>
            <person name="Terry A."/>
            <person name="Pangilinan J."/>
            <person name="Kapitonov V."/>
            <person name="Jurka J."/>
            <person name="Salamov A."/>
            <person name="Shapiro H."/>
            <person name="Schmutz J."/>
            <person name="Grimwood J."/>
            <person name="Lindquist E."/>
            <person name="Lucas S."/>
            <person name="Grigoriev I.V."/>
            <person name="Schmitt R."/>
            <person name="Kirk D."/>
            <person name="Rokhsar D.S."/>
        </authorList>
    </citation>
    <scope>NUCLEOTIDE SEQUENCE [LARGE SCALE GENOMIC DNA]</scope>
    <source>
        <strain evidence="3">f. Nagariensis / Eve</strain>
    </source>
</reference>
<organism evidence="3">
    <name type="scientific">Volvox carteri f. nagariensis</name>
    <dbReference type="NCBI Taxonomy" id="3068"/>
    <lineage>
        <taxon>Eukaryota</taxon>
        <taxon>Viridiplantae</taxon>
        <taxon>Chlorophyta</taxon>
        <taxon>core chlorophytes</taxon>
        <taxon>Chlorophyceae</taxon>
        <taxon>CS clade</taxon>
        <taxon>Chlamydomonadales</taxon>
        <taxon>Volvocaceae</taxon>
        <taxon>Volvox</taxon>
    </lineage>
</organism>
<accession>D8TXP2</accession>
<keyword evidence="3" id="KW-1185">Reference proteome</keyword>
<name>D8TXP2_VOLCA</name>
<dbReference type="RefSeq" id="XP_002951146.1">
    <property type="nucleotide sequence ID" value="XM_002951100.1"/>
</dbReference>
<dbReference type="GeneID" id="9615390"/>
<sequence>MRILSAQHRGFCAVGTQPKPMNHLPATTITRRVHPLLHPTTFCTYLWPRTQRYSLSCNAHALQPSTPPTQSASAAPGLARTILAQPGIEGDPLAFLELRGWRVAIVEKRLVQGRNQEWNISWGELEVLVELGLLSRTELREAVVSEFNPIRVGFQGGQRSAPPTIDRIGCHSAAPPSGGGAALNTPRRALRSR</sequence>
<feature type="region of interest" description="Disordered" evidence="1">
    <location>
        <begin position="172"/>
        <end position="193"/>
    </location>
</feature>
<dbReference type="Proteomes" id="UP000001058">
    <property type="component" value="Unassembled WGS sequence"/>
</dbReference>
<proteinExistence type="predicted"/>
<gene>
    <name evidence="2" type="ORF">VOLCADRAFT_104996</name>
</gene>
<dbReference type="PANTHER" id="PTHR32098:SF5">
    <property type="entry name" value="LYCOPENE BETA_EPSILON CYCLASE PROTEIN"/>
    <property type="match status" value="1"/>
</dbReference>
<dbReference type="PANTHER" id="PTHR32098">
    <property type="entry name" value="LYCOPENE BETA/EPSILON CYCLASE PROTEIN"/>
    <property type="match status" value="1"/>
</dbReference>
<dbReference type="InParanoid" id="D8TXP2"/>